<keyword evidence="5" id="KW-0539">Nucleus</keyword>
<keyword evidence="2" id="KW-0805">Transcription regulation</keyword>
<keyword evidence="3" id="KW-0238">DNA-binding</keyword>
<keyword evidence="9" id="KW-1185">Reference proteome</keyword>
<protein>
    <recommendedName>
        <fullName evidence="7">WRKY domain-containing protein</fullName>
    </recommendedName>
</protein>
<dbReference type="GeneID" id="83213048"/>
<feature type="compositionally biased region" description="Basic and acidic residues" evidence="6">
    <location>
        <begin position="256"/>
        <end position="269"/>
    </location>
</feature>
<dbReference type="Gene3D" id="2.20.25.80">
    <property type="entry name" value="WRKY domain"/>
    <property type="match status" value="1"/>
</dbReference>
<evidence type="ECO:0000259" key="7">
    <source>
        <dbReference type="PROSITE" id="PS50811"/>
    </source>
</evidence>
<evidence type="ECO:0000256" key="2">
    <source>
        <dbReference type="ARBA" id="ARBA00023015"/>
    </source>
</evidence>
<evidence type="ECO:0000256" key="6">
    <source>
        <dbReference type="SAM" id="MobiDB-lite"/>
    </source>
</evidence>
<comment type="subcellular location">
    <subcellularLocation>
        <location evidence="1">Nucleus</location>
    </subcellularLocation>
</comment>
<dbReference type="SUPFAM" id="SSF118290">
    <property type="entry name" value="WRKY DNA-binding domain"/>
    <property type="match status" value="1"/>
</dbReference>
<evidence type="ECO:0000313" key="8">
    <source>
        <dbReference type="EMBL" id="KAJ8658596.1"/>
    </source>
</evidence>
<dbReference type="GO" id="GO:0003700">
    <property type="term" value="F:DNA-binding transcription factor activity"/>
    <property type="evidence" value="ECO:0007669"/>
    <property type="project" value="InterPro"/>
</dbReference>
<dbReference type="GO" id="GO:0043565">
    <property type="term" value="F:sequence-specific DNA binding"/>
    <property type="evidence" value="ECO:0007669"/>
    <property type="project" value="InterPro"/>
</dbReference>
<gene>
    <name evidence="8" type="ORF">O0I10_005636</name>
</gene>
<accession>A0AAD7XZF8</accession>
<comment type="caution">
    <text evidence="8">The sequence shown here is derived from an EMBL/GenBank/DDBJ whole genome shotgun (WGS) entry which is preliminary data.</text>
</comment>
<evidence type="ECO:0000256" key="3">
    <source>
        <dbReference type="ARBA" id="ARBA00023125"/>
    </source>
</evidence>
<feature type="compositionally biased region" description="Low complexity" evidence="6">
    <location>
        <begin position="281"/>
        <end position="296"/>
    </location>
</feature>
<organism evidence="8 9">
    <name type="scientific">Lichtheimia ornata</name>
    <dbReference type="NCBI Taxonomy" id="688661"/>
    <lineage>
        <taxon>Eukaryota</taxon>
        <taxon>Fungi</taxon>
        <taxon>Fungi incertae sedis</taxon>
        <taxon>Mucoromycota</taxon>
        <taxon>Mucoromycotina</taxon>
        <taxon>Mucoromycetes</taxon>
        <taxon>Mucorales</taxon>
        <taxon>Lichtheimiaceae</taxon>
        <taxon>Lichtheimia</taxon>
    </lineage>
</organism>
<dbReference type="GO" id="GO:0005634">
    <property type="term" value="C:nucleus"/>
    <property type="evidence" value="ECO:0007669"/>
    <property type="project" value="UniProtKB-SubCell"/>
</dbReference>
<evidence type="ECO:0000313" key="9">
    <source>
        <dbReference type="Proteomes" id="UP001234581"/>
    </source>
</evidence>
<evidence type="ECO:0000256" key="1">
    <source>
        <dbReference type="ARBA" id="ARBA00004123"/>
    </source>
</evidence>
<dbReference type="InterPro" id="IPR036576">
    <property type="entry name" value="WRKY_dom_sf"/>
</dbReference>
<proteinExistence type="predicted"/>
<feature type="region of interest" description="Disordered" evidence="6">
    <location>
        <begin position="142"/>
        <end position="377"/>
    </location>
</feature>
<feature type="region of interest" description="Disordered" evidence="6">
    <location>
        <begin position="24"/>
        <end position="73"/>
    </location>
</feature>
<dbReference type="RefSeq" id="XP_058343509.1">
    <property type="nucleotide sequence ID" value="XM_058485674.1"/>
</dbReference>
<dbReference type="SMART" id="SM00774">
    <property type="entry name" value="WRKY"/>
    <property type="match status" value="1"/>
</dbReference>
<dbReference type="EMBL" id="JARTCD010000023">
    <property type="protein sequence ID" value="KAJ8658596.1"/>
    <property type="molecule type" value="Genomic_DNA"/>
</dbReference>
<dbReference type="Pfam" id="PF03106">
    <property type="entry name" value="WRKY"/>
    <property type="match status" value="1"/>
</dbReference>
<dbReference type="Proteomes" id="UP001234581">
    <property type="component" value="Unassembled WGS sequence"/>
</dbReference>
<feature type="compositionally biased region" description="Polar residues" evidence="6">
    <location>
        <begin position="202"/>
        <end position="228"/>
    </location>
</feature>
<evidence type="ECO:0000256" key="5">
    <source>
        <dbReference type="ARBA" id="ARBA00023242"/>
    </source>
</evidence>
<dbReference type="InterPro" id="IPR003657">
    <property type="entry name" value="WRKY_dom"/>
</dbReference>
<dbReference type="PROSITE" id="PS50811">
    <property type="entry name" value="WRKY"/>
    <property type="match status" value="1"/>
</dbReference>
<evidence type="ECO:0000256" key="4">
    <source>
        <dbReference type="ARBA" id="ARBA00023163"/>
    </source>
</evidence>
<reference evidence="8 9" key="1">
    <citation type="submission" date="2023-03" db="EMBL/GenBank/DDBJ databases">
        <title>Genome sequence of Lichtheimia ornata CBS 291.66.</title>
        <authorList>
            <person name="Mohabir J.T."/>
            <person name="Shea T.P."/>
            <person name="Kurbessoian T."/>
            <person name="Berby B."/>
            <person name="Fontaine J."/>
            <person name="Livny J."/>
            <person name="Gnirke A."/>
            <person name="Stajich J.E."/>
            <person name="Cuomo C.A."/>
        </authorList>
    </citation>
    <scope>NUCLEOTIDE SEQUENCE [LARGE SCALE GENOMIC DNA]</scope>
    <source>
        <strain evidence="8">CBS 291.66</strain>
    </source>
</reference>
<sequence length="465" mass="53117">MSRNALLMPSQVFMPAQQHHYQAAFPPRHCPPSPPNTATSSPLHNAPSFQKEHAKSSWHHHHHPSSSTTPLASRTMTNACTSITTSNEDTSSTFLNLERVVRQYSEQPELLGLILSSKVEEDRRRTEEARLKQKEIDYLLQQHQQQDGEPQQRSDTYRSSNSNWQPAGYTQGGEKRHDENKLQNSSTHRRSSISWQQQQQQPNTTSAYQDSTSYPNEMTTMAAESSTLPRIHTPPQHHHTPIRRNSAVRHSPGTSWRHEPYPSRHDTTTIRRRSSSNIDMLLSHSPRLSRSSLPPISTTPPPNSLSKEPQSKSTYDHPYRSPPLVDSESESDMILPPPGPLVSSLPPQIADHSSDKLPIPPITNIHRNQESSSCPRRRRRREMQAISTIIETKEFPYNDDYLWKNNGNTVHKKSGYRSIYYKCSNSAKGCPVNKTVTFKEHGTYLIKYRGEHLEECSRIKRIIDV</sequence>
<name>A0AAD7XZF8_9FUNG</name>
<feature type="domain" description="WRKY" evidence="7">
    <location>
        <begin position="392"/>
        <end position="457"/>
    </location>
</feature>
<dbReference type="AlphaFoldDB" id="A0AAD7XZF8"/>
<keyword evidence="4" id="KW-0804">Transcription</keyword>